<dbReference type="Proteomes" id="UP000322139">
    <property type="component" value="Unassembled WGS sequence"/>
</dbReference>
<dbReference type="Pfam" id="PF14043">
    <property type="entry name" value="WVELL"/>
    <property type="match status" value="1"/>
</dbReference>
<organism evidence="1 2">
    <name type="scientific">Bacillus infantis</name>
    <dbReference type="NCBI Taxonomy" id="324767"/>
    <lineage>
        <taxon>Bacteria</taxon>
        <taxon>Bacillati</taxon>
        <taxon>Bacillota</taxon>
        <taxon>Bacilli</taxon>
        <taxon>Bacillales</taxon>
        <taxon>Bacillaceae</taxon>
        <taxon>Bacillus</taxon>
    </lineage>
</organism>
<gene>
    <name evidence="1" type="ORF">FZD51_09790</name>
</gene>
<name>A0A5D4RF04_9BACI</name>
<proteinExistence type="predicted"/>
<evidence type="ECO:0000313" key="2">
    <source>
        <dbReference type="Proteomes" id="UP000322139"/>
    </source>
</evidence>
<evidence type="ECO:0000313" key="1">
    <source>
        <dbReference type="EMBL" id="TYS48416.1"/>
    </source>
</evidence>
<dbReference type="AlphaFoldDB" id="A0A5D4RF04"/>
<accession>A0A5D4RF04</accession>
<protein>
    <recommendedName>
        <fullName evidence="3">WVELL protein</fullName>
    </recommendedName>
</protein>
<dbReference type="InterPro" id="IPR026952">
    <property type="entry name" value="WVELL"/>
</dbReference>
<dbReference type="EMBL" id="VTER01000005">
    <property type="protein sequence ID" value="TYS48416.1"/>
    <property type="molecule type" value="Genomic_DNA"/>
</dbReference>
<dbReference type="RefSeq" id="WP_148974607.1">
    <property type="nucleotide sequence ID" value="NZ_JBNIKU010000007.1"/>
</dbReference>
<comment type="caution">
    <text evidence="1">The sequence shown here is derived from an EMBL/GenBank/DDBJ whole genome shotgun (WGS) entry which is preliminary data.</text>
</comment>
<reference evidence="1 2" key="1">
    <citation type="submission" date="2019-08" db="EMBL/GenBank/DDBJ databases">
        <title>Bacillus genomes from the desert of Cuatro Cienegas, Coahuila.</title>
        <authorList>
            <person name="Olmedo-Alvarez G."/>
        </authorList>
    </citation>
    <scope>NUCLEOTIDE SEQUENCE [LARGE SCALE GENOMIC DNA]</scope>
    <source>
        <strain evidence="1 2">CH446_14T</strain>
    </source>
</reference>
<sequence>MFETQERLVELLMEKNGNLSYDQARTWVELLWDDFETTRAKAGYEYKGSQMTDSIVRQWIENYGARLHDFVASNPKYKDLLGGETDNKNLH</sequence>
<evidence type="ECO:0008006" key="3">
    <source>
        <dbReference type="Google" id="ProtNLM"/>
    </source>
</evidence>